<organism evidence="1 2">
    <name type="scientific">Phenylobacterium terrae</name>
    <dbReference type="NCBI Taxonomy" id="2665495"/>
    <lineage>
        <taxon>Bacteria</taxon>
        <taxon>Pseudomonadati</taxon>
        <taxon>Pseudomonadota</taxon>
        <taxon>Alphaproteobacteria</taxon>
        <taxon>Caulobacterales</taxon>
        <taxon>Caulobacteraceae</taxon>
        <taxon>Phenylobacterium</taxon>
    </lineage>
</organism>
<keyword evidence="2" id="KW-1185">Reference proteome</keyword>
<proteinExistence type="predicted"/>
<dbReference type="Proteomes" id="UP001597237">
    <property type="component" value="Unassembled WGS sequence"/>
</dbReference>
<name>A0ABW4N6S7_9CAUL</name>
<dbReference type="EMBL" id="JBHUEY010000012">
    <property type="protein sequence ID" value="MFD1785805.1"/>
    <property type="molecule type" value="Genomic_DNA"/>
</dbReference>
<evidence type="ECO:0000313" key="2">
    <source>
        <dbReference type="Proteomes" id="UP001597237"/>
    </source>
</evidence>
<accession>A0ABW4N6S7</accession>
<reference evidence="2" key="1">
    <citation type="journal article" date="2019" name="Int. J. Syst. Evol. Microbiol.">
        <title>The Global Catalogue of Microorganisms (GCM) 10K type strain sequencing project: providing services to taxonomists for standard genome sequencing and annotation.</title>
        <authorList>
            <consortium name="The Broad Institute Genomics Platform"/>
            <consortium name="The Broad Institute Genome Sequencing Center for Infectious Disease"/>
            <person name="Wu L."/>
            <person name="Ma J."/>
        </authorList>
    </citation>
    <scope>NUCLEOTIDE SEQUENCE [LARGE SCALE GENOMIC DNA]</scope>
    <source>
        <strain evidence="2">DFY28</strain>
    </source>
</reference>
<evidence type="ECO:0000313" key="1">
    <source>
        <dbReference type="EMBL" id="MFD1785805.1"/>
    </source>
</evidence>
<protein>
    <submittedName>
        <fullName evidence="1">Uncharacterized protein</fullName>
    </submittedName>
</protein>
<sequence length="148" mass="15272">MAASAWAVLNRAKPKLLTGGLDLDSGTWKMALCTSAQSITADFAGTSTDARYSDLTGQVANGNGYTTGGQTITLTVTRSTGTVTVDTSDVSFTSSTFDAKYAVIYCDSATNKDILCFCDLETGDADGLSPNNGTLSVTIHASGLFTLA</sequence>
<gene>
    <name evidence="1" type="ORF">ACFSC0_20600</name>
</gene>
<dbReference type="RefSeq" id="WP_377283384.1">
    <property type="nucleotide sequence ID" value="NZ_JBHRSI010000009.1"/>
</dbReference>
<comment type="caution">
    <text evidence="1">The sequence shown here is derived from an EMBL/GenBank/DDBJ whole genome shotgun (WGS) entry which is preliminary data.</text>
</comment>